<feature type="compositionally biased region" description="Low complexity" evidence="1">
    <location>
        <begin position="402"/>
        <end position="420"/>
    </location>
</feature>
<keyword evidence="3" id="KW-1185">Reference proteome</keyword>
<feature type="compositionally biased region" description="Low complexity" evidence="1">
    <location>
        <begin position="724"/>
        <end position="744"/>
    </location>
</feature>
<reference evidence="2" key="1">
    <citation type="submission" date="2016-04" db="EMBL/GenBank/DDBJ databases">
        <authorList>
            <person name="Nguyen H.D."/>
            <person name="Samba Siva P."/>
            <person name="Cullis J."/>
            <person name="Levesque C.A."/>
            <person name="Hambleton S."/>
        </authorList>
    </citation>
    <scope>NUCLEOTIDE SEQUENCE</scope>
    <source>
        <strain evidence="2">DAOMC 236416</strain>
    </source>
</reference>
<feature type="region of interest" description="Disordered" evidence="1">
    <location>
        <begin position="242"/>
        <end position="381"/>
    </location>
</feature>
<reference evidence="2" key="2">
    <citation type="journal article" date="2019" name="IMA Fungus">
        <title>Genome sequencing and comparison of five Tilletia species to identify candidate genes for the detection of regulated species infecting wheat.</title>
        <authorList>
            <person name="Nguyen H.D.T."/>
            <person name="Sultana T."/>
            <person name="Kesanakurti P."/>
            <person name="Hambleton S."/>
        </authorList>
    </citation>
    <scope>NUCLEOTIDE SEQUENCE</scope>
    <source>
        <strain evidence="2">DAOMC 236416</strain>
    </source>
</reference>
<feature type="compositionally biased region" description="Low complexity" evidence="1">
    <location>
        <begin position="284"/>
        <end position="300"/>
    </location>
</feature>
<evidence type="ECO:0000313" key="2">
    <source>
        <dbReference type="EMBL" id="KAE8260372.1"/>
    </source>
</evidence>
<dbReference type="Pfam" id="PF09729">
    <property type="entry name" value="Gti1_Pac2"/>
    <property type="match status" value="1"/>
</dbReference>
<dbReference type="EMBL" id="LWDF02000012">
    <property type="protein sequence ID" value="KAE8260372.1"/>
    <property type="molecule type" value="Genomic_DNA"/>
</dbReference>
<organism evidence="2 3">
    <name type="scientific">Tilletia indica</name>
    <dbReference type="NCBI Taxonomy" id="43049"/>
    <lineage>
        <taxon>Eukaryota</taxon>
        <taxon>Fungi</taxon>
        <taxon>Dikarya</taxon>
        <taxon>Basidiomycota</taxon>
        <taxon>Ustilaginomycotina</taxon>
        <taxon>Exobasidiomycetes</taxon>
        <taxon>Tilletiales</taxon>
        <taxon>Tilletiaceae</taxon>
        <taxon>Tilletia</taxon>
    </lineage>
</organism>
<feature type="region of interest" description="Disordered" evidence="1">
    <location>
        <begin position="90"/>
        <end position="163"/>
    </location>
</feature>
<feature type="compositionally biased region" description="Polar residues" evidence="1">
    <location>
        <begin position="495"/>
        <end position="509"/>
    </location>
</feature>
<feature type="compositionally biased region" description="Gly residues" evidence="1">
    <location>
        <begin position="585"/>
        <end position="598"/>
    </location>
</feature>
<feature type="compositionally biased region" description="Low complexity" evidence="1">
    <location>
        <begin position="599"/>
        <end position="608"/>
    </location>
</feature>
<evidence type="ECO:0000313" key="3">
    <source>
        <dbReference type="Proteomes" id="UP000077521"/>
    </source>
</evidence>
<sequence>MERINTSTYFGYIQNTKDALLVFEAVRQNRLPKITRRLREEERLALIRSGAVFVFDEVESGVKRWTDGLYWSPSRILNNFLVYRQMEKKASQNSEDSKSKNKEHIRFSASDGAPQVPEGPLPPSGSDMSLSSRGPSQGALPGPVPGVDPPGSELTGNKEGEVERSLVGSLTSSFPFIHNGLCKKTISFPIGNSHQHLISYYAIEDVLRGRLRTPSSLPELNSLTISPQLLNRSNFRIPPQIELDHEGVPQYRGEPIETPQNTRRRSGPPGSGDEQPSNVLGPDGRTMIGSSSSSGMGRMGNTPYSPVSATGMTGPAEDFRGHQQQHQHQHQQNQYAHHPQPPFQFSSFDPAVATSGAMLSGGGGNHNNSSEHFGNRRRVVSDAPSRLGQLRIGAARYEPYPSSSSSSSFHSESGHSSAMGMSGGHSGSTDSHLNSPVARRDPGGIMAIPGGANGNGGTPDGRPQSARLYGEHHQNGIATGPGWRGDAGYVPVTPGTGSVNSSTAQSPRGDNNFAPPSLPPIGSGPLNPTTVASHDYSQHSRGSHELSPYYPHMMQQANNAQSPARMVGRQGPDWHVDGMFTTGPKGSGLGGASGGADGNSGDANSASGHSNMTVQGMPVHPGSSAEHVKMQSGGEGSGYVYVSGGGEYQRAGGGGGAGYDYSHGPGTTNISTSDRNLSADLAGGRSDPTTAISPNAPYYPSVASWSSTASSEIGADALQVMQGQLPLPPNSSLSSASSSQGNNSHHFRAPGPTPDWRAAQEAHHAHRSNSMSSDFSATGPGSGSGAHHMDWTRPDPSLYGQSGGMTSGLHGPGAGSMGRSPLATTIRDGGSGGGLERVVLRRPPSNG</sequence>
<dbReference type="PANTHER" id="PTHR28027">
    <property type="entry name" value="TRANSCRIPTIONAL REGULATOR MIT1"/>
    <property type="match status" value="1"/>
</dbReference>
<dbReference type="PANTHER" id="PTHR28027:SF2">
    <property type="entry name" value="TRANSCRIPTIONAL REGULATOR MIT1"/>
    <property type="match status" value="1"/>
</dbReference>
<dbReference type="InterPro" id="IPR018608">
    <property type="entry name" value="Gti1/Pac2"/>
</dbReference>
<gene>
    <name evidence="2" type="ORF">A4X13_0g373</name>
</gene>
<feature type="compositionally biased region" description="Basic and acidic residues" evidence="1">
    <location>
        <begin position="90"/>
        <end position="106"/>
    </location>
</feature>
<protein>
    <submittedName>
        <fullName evidence="2">Uncharacterized protein</fullName>
    </submittedName>
</protein>
<name>A0A177TSX3_9BASI</name>
<feature type="compositionally biased region" description="Gly residues" evidence="1">
    <location>
        <begin position="801"/>
        <end position="816"/>
    </location>
</feature>
<proteinExistence type="predicted"/>
<feature type="compositionally biased region" description="Low complexity" evidence="1">
    <location>
        <begin position="330"/>
        <end position="348"/>
    </location>
</feature>
<feature type="region of interest" description="Disordered" evidence="1">
    <location>
        <begin position="665"/>
        <end position="696"/>
    </location>
</feature>
<feature type="compositionally biased region" description="Polar residues" evidence="1">
    <location>
        <begin position="667"/>
        <end position="676"/>
    </location>
</feature>
<dbReference type="Proteomes" id="UP000077521">
    <property type="component" value="Unassembled WGS sequence"/>
</dbReference>
<feature type="region of interest" description="Disordered" evidence="1">
    <location>
        <begin position="582"/>
        <end position="609"/>
    </location>
</feature>
<feature type="region of interest" description="Disordered" evidence="1">
    <location>
        <begin position="397"/>
        <end position="548"/>
    </location>
</feature>
<feature type="compositionally biased region" description="Polar residues" evidence="1">
    <location>
        <begin position="126"/>
        <end position="135"/>
    </location>
</feature>
<dbReference type="AlphaFoldDB" id="A0A177TSX3"/>
<comment type="caution">
    <text evidence="2">The sequence shown here is derived from an EMBL/GenBank/DDBJ whole genome shotgun (WGS) entry which is preliminary data.</text>
</comment>
<feature type="region of interest" description="Disordered" evidence="1">
    <location>
        <begin position="724"/>
        <end position="847"/>
    </location>
</feature>
<feature type="compositionally biased region" description="Polar residues" evidence="1">
    <location>
        <begin position="302"/>
        <end position="311"/>
    </location>
</feature>
<accession>A0A177TSX3</accession>
<evidence type="ECO:0000256" key="1">
    <source>
        <dbReference type="SAM" id="MobiDB-lite"/>
    </source>
</evidence>
<dbReference type="GO" id="GO:0003677">
    <property type="term" value="F:DNA binding"/>
    <property type="evidence" value="ECO:0007669"/>
    <property type="project" value="TreeGrafter"/>
</dbReference>